<evidence type="ECO:0000259" key="4">
    <source>
        <dbReference type="Pfam" id="PF00724"/>
    </source>
</evidence>
<gene>
    <name evidence="5" type="ORF">UCREL1_11771</name>
</gene>
<reference evidence="6" key="1">
    <citation type="journal article" date="2013" name="Genome Announc.">
        <title>Draft genome sequence of the grapevine dieback fungus Eutypa lata UCR-EL1.</title>
        <authorList>
            <person name="Blanco-Ulate B."/>
            <person name="Rolshausen P.E."/>
            <person name="Cantu D."/>
        </authorList>
    </citation>
    <scope>NUCLEOTIDE SEQUENCE [LARGE SCALE GENOMIC DNA]</scope>
    <source>
        <strain evidence="6">UCR-EL1</strain>
    </source>
</reference>
<dbReference type="GO" id="GO:0005829">
    <property type="term" value="C:cytosol"/>
    <property type="evidence" value="ECO:0007669"/>
    <property type="project" value="UniProtKB-ARBA"/>
</dbReference>
<dbReference type="HOGENOM" id="CLU_012153_0_0_1"/>
<dbReference type="GO" id="GO:0016628">
    <property type="term" value="F:oxidoreductase activity, acting on the CH-CH group of donors, NAD or NADP as acceptor"/>
    <property type="evidence" value="ECO:0007669"/>
    <property type="project" value="UniProtKB-ARBA"/>
</dbReference>
<dbReference type="AlphaFoldDB" id="M7T3U9"/>
<comment type="similarity">
    <text evidence="2">Belongs to the NADH:flavin oxidoreductase/NADH oxidase family.</text>
</comment>
<dbReference type="InterPro" id="IPR045247">
    <property type="entry name" value="Oye-like"/>
</dbReference>
<keyword evidence="6" id="KW-1185">Reference proteome</keyword>
<evidence type="ECO:0000256" key="2">
    <source>
        <dbReference type="ARBA" id="ARBA00005979"/>
    </source>
</evidence>
<feature type="domain" description="NADH:flavin oxidoreductase/NADH oxidase N-terminal" evidence="4">
    <location>
        <begin position="10"/>
        <end position="378"/>
    </location>
</feature>
<protein>
    <submittedName>
        <fullName evidence="5">Putative 12-oxophytodienoate reductase protein</fullName>
    </submittedName>
</protein>
<dbReference type="CDD" id="cd02933">
    <property type="entry name" value="OYE_like_FMN"/>
    <property type="match status" value="1"/>
</dbReference>
<dbReference type="EMBL" id="KB707656">
    <property type="protein sequence ID" value="EMR61300.1"/>
    <property type="molecule type" value="Genomic_DNA"/>
</dbReference>
<dbReference type="KEGG" id="ela:UCREL1_11771"/>
<comment type="cofactor">
    <cofactor evidence="1">
        <name>FMN</name>
        <dbReference type="ChEBI" id="CHEBI:58210"/>
    </cofactor>
</comment>
<dbReference type="GO" id="GO:0010181">
    <property type="term" value="F:FMN binding"/>
    <property type="evidence" value="ECO:0007669"/>
    <property type="project" value="InterPro"/>
</dbReference>
<sequence length="415" mass="46391">MSSSSRAQSKLFQPLKIADGKITLKHRVVLAPLTRNRGTPLNPNSSFENPNRIWIPNDLIAEHYAQRATDGGLLISEALPPSLEGNGMPGVPGIFIPEQVEQWKKVTAAVHAKGGFIYAQLWHSGRANVPQMTGTPILAPSSVPWDNPEECFAYPVPHTSTPIKFADHPPVEMTVPKIKETIQDYRRAAQAAMEAGFDGVELHGANGYLPEQFLNTNSNRRTDDYGGTIEKRCRFVLELMGELAAAVGQENLAIRLSPFGLFNQARSEQRLETWSHLSGELKRALPRLSYVSFIEPRFEQIYSEAEKERFLASWGLLDVSLAPFRRIFGDTPFFSAGGFDDANAWGVLERGDYDALLFGRWFTSNPDLVERLRHGRPLAPYDRSRFYGPFEDNHVGYVDYPFYDEGSVSETTATA</sequence>
<dbReference type="Pfam" id="PF00724">
    <property type="entry name" value="Oxidored_FMN"/>
    <property type="match status" value="1"/>
</dbReference>
<dbReference type="InterPro" id="IPR001155">
    <property type="entry name" value="OxRdtase_FMN_N"/>
</dbReference>
<accession>M7T3U9</accession>
<dbReference type="SUPFAM" id="SSF51395">
    <property type="entry name" value="FMN-linked oxidoreductases"/>
    <property type="match status" value="1"/>
</dbReference>
<dbReference type="Gene3D" id="3.20.20.70">
    <property type="entry name" value="Aldolase class I"/>
    <property type="match status" value="1"/>
</dbReference>
<evidence type="ECO:0000313" key="5">
    <source>
        <dbReference type="EMBL" id="EMR61300.1"/>
    </source>
</evidence>
<dbReference type="PANTHER" id="PTHR22893">
    <property type="entry name" value="NADH OXIDOREDUCTASE-RELATED"/>
    <property type="match status" value="1"/>
</dbReference>
<dbReference type="eggNOG" id="KOG0134">
    <property type="taxonomic scope" value="Eukaryota"/>
</dbReference>
<organism evidence="5 6">
    <name type="scientific">Eutypa lata (strain UCR-EL1)</name>
    <name type="common">Grapevine dieback disease fungus</name>
    <name type="synonym">Eutypa armeniacae</name>
    <dbReference type="NCBI Taxonomy" id="1287681"/>
    <lineage>
        <taxon>Eukaryota</taxon>
        <taxon>Fungi</taxon>
        <taxon>Dikarya</taxon>
        <taxon>Ascomycota</taxon>
        <taxon>Pezizomycotina</taxon>
        <taxon>Sordariomycetes</taxon>
        <taxon>Xylariomycetidae</taxon>
        <taxon>Xylariales</taxon>
        <taxon>Diatrypaceae</taxon>
        <taxon>Eutypa</taxon>
    </lineage>
</organism>
<evidence type="ECO:0000313" key="6">
    <source>
        <dbReference type="Proteomes" id="UP000012174"/>
    </source>
</evidence>
<keyword evidence="3" id="KW-0560">Oxidoreductase</keyword>
<dbReference type="Proteomes" id="UP000012174">
    <property type="component" value="Unassembled WGS sequence"/>
</dbReference>
<dbReference type="PANTHER" id="PTHR22893:SF93">
    <property type="entry name" value="HYPOTHETICAL OXIDOREDUCTASE (EUROFUNG)"/>
    <property type="match status" value="1"/>
</dbReference>
<dbReference type="FunFam" id="3.20.20.70:FF:000059">
    <property type="entry name" value="N-ethylmaleimide reductase, FMN-linked"/>
    <property type="match status" value="1"/>
</dbReference>
<evidence type="ECO:0000256" key="1">
    <source>
        <dbReference type="ARBA" id="ARBA00001917"/>
    </source>
</evidence>
<proteinExistence type="inferred from homology"/>
<dbReference type="OrthoDB" id="276546at2759"/>
<dbReference type="InterPro" id="IPR013785">
    <property type="entry name" value="Aldolase_TIM"/>
</dbReference>
<name>M7T3U9_EUTLA</name>
<evidence type="ECO:0000256" key="3">
    <source>
        <dbReference type="ARBA" id="ARBA00023002"/>
    </source>
</evidence>
<dbReference type="OMA" id="PEKRCKF"/>